<evidence type="ECO:0000256" key="1">
    <source>
        <dbReference type="ARBA" id="ARBA00004123"/>
    </source>
</evidence>
<evidence type="ECO:0000256" key="2">
    <source>
        <dbReference type="ARBA" id="ARBA00004496"/>
    </source>
</evidence>
<feature type="region of interest" description="Disordered" evidence="7">
    <location>
        <begin position="332"/>
        <end position="404"/>
    </location>
</feature>
<dbReference type="CDD" id="cd06257">
    <property type="entry name" value="DnaJ"/>
    <property type="match status" value="1"/>
</dbReference>
<dbReference type="Pfam" id="PF00226">
    <property type="entry name" value="DnaJ"/>
    <property type="match status" value="1"/>
</dbReference>
<dbReference type="SUPFAM" id="SSF46565">
    <property type="entry name" value="Chaperone J-domain"/>
    <property type="match status" value="1"/>
</dbReference>
<keyword evidence="3" id="KW-0963">Cytoplasm</keyword>
<dbReference type="EMBL" id="CH476617">
    <property type="protein sequence ID" value="EEP80135.1"/>
    <property type="molecule type" value="Genomic_DNA"/>
</dbReference>
<dbReference type="GO" id="GO:0000390">
    <property type="term" value="P:spliceosomal complex disassembly"/>
    <property type="evidence" value="ECO:0007669"/>
    <property type="project" value="TreeGrafter"/>
</dbReference>
<dbReference type="KEGG" id="ure:UREG_04977"/>
<organism evidence="10 11">
    <name type="scientific">Uncinocarpus reesii (strain UAMH 1704)</name>
    <dbReference type="NCBI Taxonomy" id="336963"/>
    <lineage>
        <taxon>Eukaryota</taxon>
        <taxon>Fungi</taxon>
        <taxon>Dikarya</taxon>
        <taxon>Ascomycota</taxon>
        <taxon>Pezizomycotina</taxon>
        <taxon>Eurotiomycetes</taxon>
        <taxon>Eurotiomycetidae</taxon>
        <taxon>Onygenales</taxon>
        <taxon>Onygenaceae</taxon>
        <taxon>Uncinocarpus</taxon>
    </lineage>
</organism>
<gene>
    <name evidence="10" type="ORF">UREG_04977</name>
</gene>
<keyword evidence="5" id="KW-0539">Nucleus</keyword>
<dbReference type="InParanoid" id="C4JV24"/>
<feature type="region of interest" description="Disordered" evidence="7">
    <location>
        <begin position="143"/>
        <end position="165"/>
    </location>
</feature>
<evidence type="ECO:0000259" key="9">
    <source>
        <dbReference type="PROSITE" id="PS50102"/>
    </source>
</evidence>
<dbReference type="PROSITE" id="PS00636">
    <property type="entry name" value="DNAJ_1"/>
    <property type="match status" value="1"/>
</dbReference>
<feature type="region of interest" description="Disordered" evidence="7">
    <location>
        <begin position="426"/>
        <end position="474"/>
    </location>
</feature>
<dbReference type="RefSeq" id="XP_002584288.1">
    <property type="nucleotide sequence ID" value="XM_002584242.1"/>
</dbReference>
<dbReference type="GeneID" id="8438031"/>
<dbReference type="InterPro" id="IPR001623">
    <property type="entry name" value="DnaJ_domain"/>
</dbReference>
<evidence type="ECO:0000256" key="4">
    <source>
        <dbReference type="ARBA" id="ARBA00023186"/>
    </source>
</evidence>
<keyword evidence="4" id="KW-0143">Chaperone</keyword>
<dbReference type="Gene3D" id="1.10.287.110">
    <property type="entry name" value="DnaJ domain"/>
    <property type="match status" value="1"/>
</dbReference>
<dbReference type="SMART" id="SM00271">
    <property type="entry name" value="DnaJ"/>
    <property type="match status" value="1"/>
</dbReference>
<protein>
    <recommendedName>
        <fullName evidence="12">J domain-containing protein</fullName>
    </recommendedName>
</protein>
<dbReference type="VEuPathDB" id="FungiDB:UREG_04977"/>
<dbReference type="GO" id="GO:0005681">
    <property type="term" value="C:spliceosomal complex"/>
    <property type="evidence" value="ECO:0007669"/>
    <property type="project" value="TreeGrafter"/>
</dbReference>
<evidence type="ECO:0000256" key="3">
    <source>
        <dbReference type="ARBA" id="ARBA00022490"/>
    </source>
</evidence>
<feature type="compositionally biased region" description="Polar residues" evidence="7">
    <location>
        <begin position="394"/>
        <end position="404"/>
    </location>
</feature>
<proteinExistence type="predicted"/>
<dbReference type="OMA" id="HFLQIAY"/>
<dbReference type="InterPro" id="IPR000504">
    <property type="entry name" value="RRM_dom"/>
</dbReference>
<feature type="compositionally biased region" description="Pro residues" evidence="7">
    <location>
        <begin position="465"/>
        <end position="474"/>
    </location>
</feature>
<dbReference type="SUPFAM" id="SSF54928">
    <property type="entry name" value="RNA-binding domain, RBD"/>
    <property type="match status" value="1"/>
</dbReference>
<feature type="domain" description="J" evidence="8">
    <location>
        <begin position="52"/>
        <end position="118"/>
    </location>
</feature>
<dbReference type="PANTHER" id="PTHR44313">
    <property type="entry name" value="DNAJ HOMOLOG SUBFAMILY C MEMBER 17"/>
    <property type="match status" value="1"/>
</dbReference>
<accession>C4JV24</accession>
<keyword evidence="11" id="KW-1185">Reference proteome</keyword>
<dbReference type="eggNOG" id="KOG0691">
    <property type="taxonomic scope" value="Eukaryota"/>
</dbReference>
<dbReference type="OrthoDB" id="376357at2759"/>
<dbReference type="PRINTS" id="PR00625">
    <property type="entry name" value="JDOMAIN"/>
</dbReference>
<evidence type="ECO:0000259" key="8">
    <source>
        <dbReference type="PROSITE" id="PS50076"/>
    </source>
</evidence>
<dbReference type="InterPro" id="IPR052094">
    <property type="entry name" value="Pre-mRNA-splicing_ERAD"/>
</dbReference>
<feature type="compositionally biased region" description="Basic and acidic residues" evidence="7">
    <location>
        <begin position="440"/>
        <end position="453"/>
    </location>
</feature>
<dbReference type="InterPro" id="IPR018253">
    <property type="entry name" value="DnaJ_domain_CS"/>
</dbReference>
<dbReference type="Proteomes" id="UP000002058">
    <property type="component" value="Unassembled WGS sequence"/>
</dbReference>
<evidence type="ECO:0000256" key="7">
    <source>
        <dbReference type="SAM" id="MobiDB-lite"/>
    </source>
</evidence>
<dbReference type="PROSITE" id="PS50102">
    <property type="entry name" value="RRM"/>
    <property type="match status" value="1"/>
</dbReference>
<evidence type="ECO:0008006" key="12">
    <source>
        <dbReference type="Google" id="ProtNLM"/>
    </source>
</evidence>
<feature type="compositionally biased region" description="Low complexity" evidence="7">
    <location>
        <begin position="379"/>
        <end position="393"/>
    </location>
</feature>
<keyword evidence="6" id="KW-0694">RNA-binding</keyword>
<dbReference type="InterPro" id="IPR012677">
    <property type="entry name" value="Nucleotide-bd_a/b_plait_sf"/>
</dbReference>
<dbReference type="PANTHER" id="PTHR44313:SF1">
    <property type="entry name" value="DNAJ HOMOLOG SUBFAMILY C MEMBER 17"/>
    <property type="match status" value="1"/>
</dbReference>
<dbReference type="HOGENOM" id="CLU_045732_3_1_1"/>
<dbReference type="GO" id="GO:0005737">
    <property type="term" value="C:cytoplasm"/>
    <property type="evidence" value="ECO:0007669"/>
    <property type="project" value="UniProtKB-SubCell"/>
</dbReference>
<evidence type="ECO:0000313" key="11">
    <source>
        <dbReference type="Proteomes" id="UP000002058"/>
    </source>
</evidence>
<sequence length="474" mass="53698">MVKATHEVINFNYLSALRPISQQYTENVEKSTAWFLMAPSDDLKAHAASSHDFYALLDISPAAADTEIRRAYRRTALKYHPDKLQDPKPADIEKFHLLQIAYDVLSDPSIRQLYDNAREARERKKRENEMLEGVRRKMKEDLEARERGVKRPFGATGLGRPVDLDDAEAQLEEKIRRLAEDGRRRRQQKEELMRREVLEEEERREQEREERERAALKEREGQSSVGGTAVPEIERAVKIRWIREEQGLDLDKERLEKMFSAFGNVESVIILKDKKKRVGERREKKTIGTGIIVFSSIVGAHAAVEDSKKQPGSDWDTVESVFWASNKEPDLESYRAPSSASNPQPESPSKPRSAPKPRSFNFPGLNTPAATIGSGTGKAPSFASFSSAANVSSTTKANLGPNSPSFEEITLMRLKNAQRKRLEEQLKKEDEEAAAVEPENDIRKSVKPSDDRTITVPKDYFTAELPPPFAQPCL</sequence>
<dbReference type="InterPro" id="IPR036869">
    <property type="entry name" value="J_dom_sf"/>
</dbReference>
<feature type="domain" description="RRM" evidence="9">
    <location>
        <begin position="235"/>
        <end position="336"/>
    </location>
</feature>
<reference evidence="11" key="1">
    <citation type="journal article" date="2009" name="Genome Res.">
        <title>Comparative genomic analyses of the human fungal pathogens Coccidioides and their relatives.</title>
        <authorList>
            <person name="Sharpton T.J."/>
            <person name="Stajich J.E."/>
            <person name="Rounsley S.D."/>
            <person name="Gardner M.J."/>
            <person name="Wortman J.R."/>
            <person name="Jordar V.S."/>
            <person name="Maiti R."/>
            <person name="Kodira C.D."/>
            <person name="Neafsey D.E."/>
            <person name="Zeng Q."/>
            <person name="Hung C.-Y."/>
            <person name="McMahan C."/>
            <person name="Muszewska A."/>
            <person name="Grynberg M."/>
            <person name="Mandel M.A."/>
            <person name="Kellner E.M."/>
            <person name="Barker B.M."/>
            <person name="Galgiani J.N."/>
            <person name="Orbach M.J."/>
            <person name="Kirkland T.N."/>
            <person name="Cole G.T."/>
            <person name="Henn M.R."/>
            <person name="Birren B.W."/>
            <person name="Taylor J.W."/>
        </authorList>
    </citation>
    <scope>NUCLEOTIDE SEQUENCE [LARGE SCALE GENOMIC DNA]</scope>
    <source>
        <strain evidence="11">UAMH 1704</strain>
    </source>
</reference>
<dbReference type="PROSITE" id="PS50076">
    <property type="entry name" value="DNAJ_2"/>
    <property type="match status" value="1"/>
</dbReference>
<dbReference type="STRING" id="336963.C4JV24"/>
<dbReference type="AlphaFoldDB" id="C4JV24"/>
<comment type="subcellular location">
    <subcellularLocation>
        <location evidence="2">Cytoplasm</location>
    </subcellularLocation>
    <subcellularLocation>
        <location evidence="1">Nucleus</location>
    </subcellularLocation>
</comment>
<dbReference type="InterPro" id="IPR035979">
    <property type="entry name" value="RBD_domain_sf"/>
</dbReference>
<evidence type="ECO:0000256" key="6">
    <source>
        <dbReference type="PROSITE-ProRule" id="PRU00176"/>
    </source>
</evidence>
<dbReference type="Gene3D" id="3.30.70.330">
    <property type="match status" value="1"/>
</dbReference>
<dbReference type="InterPro" id="IPR034254">
    <property type="entry name" value="DNAJC17_RRM"/>
</dbReference>
<dbReference type="CDD" id="cd12429">
    <property type="entry name" value="RRM_DNAJC17"/>
    <property type="match status" value="1"/>
</dbReference>
<evidence type="ECO:0000313" key="10">
    <source>
        <dbReference type="EMBL" id="EEP80135.1"/>
    </source>
</evidence>
<feature type="compositionally biased region" description="Low complexity" evidence="7">
    <location>
        <begin position="350"/>
        <end position="359"/>
    </location>
</feature>
<name>C4JV24_UNCRE</name>
<evidence type="ECO:0000256" key="5">
    <source>
        <dbReference type="ARBA" id="ARBA00023242"/>
    </source>
</evidence>
<dbReference type="GO" id="GO:0003723">
    <property type="term" value="F:RNA binding"/>
    <property type="evidence" value="ECO:0007669"/>
    <property type="project" value="UniProtKB-UniRule"/>
</dbReference>